<proteinExistence type="predicted"/>
<gene>
    <name evidence="1" type="ORF">CTRU02_214599</name>
</gene>
<protein>
    <submittedName>
        <fullName evidence="1">Uncharacterized protein</fullName>
    </submittedName>
</protein>
<comment type="caution">
    <text evidence="1">The sequence shown here is derived from an EMBL/GenBank/DDBJ whole genome shotgun (WGS) entry which is preliminary data.</text>
</comment>
<accession>A0ACC3YFA6</accession>
<name>A0ACC3YFA6_COLTU</name>
<dbReference type="EMBL" id="VUJX02000011">
    <property type="protein sequence ID" value="KAL0930524.1"/>
    <property type="molecule type" value="Genomic_DNA"/>
</dbReference>
<dbReference type="Proteomes" id="UP000805649">
    <property type="component" value="Unassembled WGS sequence"/>
</dbReference>
<evidence type="ECO:0000313" key="1">
    <source>
        <dbReference type="EMBL" id="KAL0930524.1"/>
    </source>
</evidence>
<evidence type="ECO:0000313" key="2">
    <source>
        <dbReference type="Proteomes" id="UP000805649"/>
    </source>
</evidence>
<reference evidence="1 2" key="1">
    <citation type="journal article" date="2020" name="Phytopathology">
        <title>Genome Sequence Resources of Colletotrichum truncatum, C. plurivorum, C. musicola, and C. sojae: Four Species Pathogenic to Soybean (Glycine max).</title>
        <authorList>
            <person name="Rogerio F."/>
            <person name="Boufleur T.R."/>
            <person name="Ciampi-Guillardi M."/>
            <person name="Sukno S.A."/>
            <person name="Thon M.R."/>
            <person name="Massola Junior N.S."/>
            <person name="Baroncelli R."/>
        </authorList>
    </citation>
    <scope>NUCLEOTIDE SEQUENCE [LARGE SCALE GENOMIC DNA]</scope>
    <source>
        <strain evidence="1 2">CMES1059</strain>
    </source>
</reference>
<sequence length="293" mass="32347">MDNQGGRPTGLNQQIFQMPGGQTRSQNGLPTHPSDLTQADQQKVMELAQKLAASCPEPQKNHYRTLVQTRFAQRAQEDTAQGKDPVLIWFQHQAFQGLTKNIAMQRQQRQLKDNMPPNMNPQAQATMQASREQISPAMMETAIIPGANGNYGQFNTIESTNQQKVGILAQEQGQTVVSTSNDPALSASPHPVTKGQGQEMPMQEVHPHHNEIKQKQMATAMARLTNMRQTQELLLKLPSTFRLNTMSSSLSAHHTISKDFTGGEDARNASLFADLGARLNGCPQASSRNKPKM</sequence>
<keyword evidence="2" id="KW-1185">Reference proteome</keyword>
<organism evidence="1 2">
    <name type="scientific">Colletotrichum truncatum</name>
    <name type="common">Anthracnose fungus</name>
    <name type="synonym">Colletotrichum capsici</name>
    <dbReference type="NCBI Taxonomy" id="5467"/>
    <lineage>
        <taxon>Eukaryota</taxon>
        <taxon>Fungi</taxon>
        <taxon>Dikarya</taxon>
        <taxon>Ascomycota</taxon>
        <taxon>Pezizomycotina</taxon>
        <taxon>Sordariomycetes</taxon>
        <taxon>Hypocreomycetidae</taxon>
        <taxon>Glomerellales</taxon>
        <taxon>Glomerellaceae</taxon>
        <taxon>Colletotrichum</taxon>
        <taxon>Colletotrichum truncatum species complex</taxon>
    </lineage>
</organism>